<evidence type="ECO:0000313" key="8">
    <source>
        <dbReference type="RefSeq" id="XP_017863888.1"/>
    </source>
</evidence>
<keyword evidence="4" id="KW-0282">Flagellum</keyword>
<keyword evidence="3" id="KW-0677">Repeat</keyword>
<evidence type="ECO:0000256" key="5">
    <source>
        <dbReference type="ARBA" id="ARBA00023069"/>
    </source>
</evidence>
<protein>
    <recommendedName>
        <fullName evidence="2">MORN repeat-containing protein 5</fullName>
    </recommendedName>
</protein>
<dbReference type="InterPro" id="IPR042814">
    <property type="entry name" value="Morn5"/>
</dbReference>
<evidence type="ECO:0000256" key="3">
    <source>
        <dbReference type="ARBA" id="ARBA00022737"/>
    </source>
</evidence>
<reference evidence="8" key="3">
    <citation type="submission" date="2025-08" db="UniProtKB">
        <authorList>
            <consortium name="RefSeq"/>
        </authorList>
    </citation>
    <scope>IDENTIFICATION</scope>
    <source>
        <tissue evidence="8">Whole organism</tissue>
    </source>
</reference>
<keyword evidence="6" id="KW-0966">Cell projection</keyword>
<dbReference type="PANTHER" id="PTHR46437">
    <property type="entry name" value="MORN REPEAT-CONTAINING PROTEIN 5"/>
    <property type="match status" value="1"/>
</dbReference>
<keyword evidence="7" id="KW-1185">Reference proteome</keyword>
<reference evidence="7" key="2">
    <citation type="journal article" date="2016" name="G3 (Bethesda)">
        <title>Genome Evolution in Three Species of Cactophilic Drosophila.</title>
        <authorList>
            <person name="Sanchez-Flores A."/>
            <person name="Penazola F."/>
            <person name="Carpinteyro-Ponce J."/>
            <person name="Nazario-Yepiz N."/>
            <person name="Abreu-Goodger C."/>
            <person name="Machado C.A."/>
            <person name="Markow T.A."/>
        </authorList>
    </citation>
    <scope>NUCLEOTIDE SEQUENCE [LARGE SCALE GENOMIC DNA]</scope>
</reference>
<evidence type="ECO:0000256" key="4">
    <source>
        <dbReference type="ARBA" id="ARBA00022846"/>
    </source>
</evidence>
<evidence type="ECO:0000313" key="7">
    <source>
        <dbReference type="Proteomes" id="UP000694904"/>
    </source>
</evidence>
<dbReference type="GeneID" id="108614323"/>
<evidence type="ECO:0000256" key="1">
    <source>
        <dbReference type="ARBA" id="ARBA00004230"/>
    </source>
</evidence>
<dbReference type="RefSeq" id="XP_017863888.1">
    <property type="nucleotide sequence ID" value="XM_018008399.1"/>
</dbReference>
<reference evidence="7" key="1">
    <citation type="journal article" date="1997" name="Nucleic Acids Res.">
        <title>tRNAscan-SE: a program for improved detection of transfer RNA genes in genomic sequence.</title>
        <authorList>
            <person name="Lowe T.M."/>
            <person name="Eddy S.R."/>
        </authorList>
    </citation>
    <scope>NUCLEOTIDE SEQUENCE [LARGE SCALE GENOMIC DNA]</scope>
</reference>
<dbReference type="InterPro" id="IPR003409">
    <property type="entry name" value="MORN"/>
</dbReference>
<dbReference type="Proteomes" id="UP000694904">
    <property type="component" value="Chromosome 4"/>
</dbReference>
<dbReference type="PANTHER" id="PTHR46437:SF1">
    <property type="entry name" value="MORN REPEAT-CONTAINING PROTEIN 5"/>
    <property type="match status" value="1"/>
</dbReference>
<name>A0ABM1P9K2_DROAR</name>
<sequence length="299" mass="34587">MDKLAARSTDTSGVLTGAKFYGNCDELGMQNYGLYVYPDGTKYLGQFHNNRFHGNGTIQLPHPYCLYFSVLHQHGKLLHIFRISFSDMLQVQFKITDHGLSFKDWNYCTAEDRRFNAERLVDMGEMGSETEQESQKRLRRNIFDLGFGELTDKGMLKNIPPHISESHSVYVGCRKMRRWIRENCRHGPLKGKHLKQEVLAKFARQIIRNNLESAQELTSHPVRSMVQNTAHKYRVCRRSRSAESSSSAKEVRLHVALTSMSCSSLMDHTVKHGPQYKRVSTRNYPIRRSKTEENVCRLN</sequence>
<organism evidence="7 8">
    <name type="scientific">Drosophila arizonae</name>
    <name type="common">Fruit fly</name>
    <dbReference type="NCBI Taxonomy" id="7263"/>
    <lineage>
        <taxon>Eukaryota</taxon>
        <taxon>Metazoa</taxon>
        <taxon>Ecdysozoa</taxon>
        <taxon>Arthropoda</taxon>
        <taxon>Hexapoda</taxon>
        <taxon>Insecta</taxon>
        <taxon>Pterygota</taxon>
        <taxon>Neoptera</taxon>
        <taxon>Endopterygota</taxon>
        <taxon>Diptera</taxon>
        <taxon>Brachycera</taxon>
        <taxon>Muscomorpha</taxon>
        <taxon>Ephydroidea</taxon>
        <taxon>Drosophilidae</taxon>
        <taxon>Drosophila</taxon>
    </lineage>
</organism>
<keyword evidence="5" id="KW-0969">Cilium</keyword>
<accession>A0ABM1P9K2</accession>
<evidence type="ECO:0000256" key="2">
    <source>
        <dbReference type="ARBA" id="ARBA00016322"/>
    </source>
</evidence>
<comment type="subcellular location">
    <subcellularLocation>
        <location evidence="1">Cell projection</location>
        <location evidence="1">Cilium</location>
        <location evidence="1">Flagellum</location>
    </subcellularLocation>
</comment>
<evidence type="ECO:0000256" key="6">
    <source>
        <dbReference type="ARBA" id="ARBA00023273"/>
    </source>
</evidence>
<dbReference type="Pfam" id="PF02493">
    <property type="entry name" value="MORN"/>
    <property type="match status" value="2"/>
</dbReference>
<gene>
    <name evidence="8" type="primary">LOC108614323</name>
</gene>
<dbReference type="SUPFAM" id="SSF82185">
    <property type="entry name" value="Histone H3 K4-specific methyltransferase SET7/9 N-terminal domain"/>
    <property type="match status" value="1"/>
</dbReference>
<proteinExistence type="predicted"/>